<keyword evidence="7" id="KW-1185">Reference proteome</keyword>
<dbReference type="PANTHER" id="PTHR11461:SF357">
    <property type="entry name" value="SERINE PROTEASE INHIBITOR 27A"/>
    <property type="match status" value="1"/>
</dbReference>
<dbReference type="EMBL" id="JBJJXI010000117">
    <property type="protein sequence ID" value="KAL3390548.1"/>
    <property type="molecule type" value="Genomic_DNA"/>
</dbReference>
<dbReference type="InterPro" id="IPR042178">
    <property type="entry name" value="Serpin_sf_1"/>
</dbReference>
<evidence type="ECO:0000256" key="1">
    <source>
        <dbReference type="ARBA" id="ARBA00022690"/>
    </source>
</evidence>
<organism evidence="6 7">
    <name type="scientific">Trichogramma kaykai</name>
    <dbReference type="NCBI Taxonomy" id="54128"/>
    <lineage>
        <taxon>Eukaryota</taxon>
        <taxon>Metazoa</taxon>
        <taxon>Ecdysozoa</taxon>
        <taxon>Arthropoda</taxon>
        <taxon>Hexapoda</taxon>
        <taxon>Insecta</taxon>
        <taxon>Pterygota</taxon>
        <taxon>Neoptera</taxon>
        <taxon>Endopterygota</taxon>
        <taxon>Hymenoptera</taxon>
        <taxon>Apocrita</taxon>
        <taxon>Proctotrupomorpha</taxon>
        <taxon>Chalcidoidea</taxon>
        <taxon>Trichogrammatidae</taxon>
        <taxon>Trichogramma</taxon>
    </lineage>
</organism>
<dbReference type="SMART" id="SM00093">
    <property type="entry name" value="SERPIN"/>
    <property type="match status" value="2"/>
</dbReference>
<dbReference type="Pfam" id="PF00079">
    <property type="entry name" value="Serpin"/>
    <property type="match status" value="2"/>
</dbReference>
<evidence type="ECO:0000259" key="5">
    <source>
        <dbReference type="SMART" id="SM00093"/>
    </source>
</evidence>
<comment type="similarity">
    <text evidence="3">Belongs to the serpin family.</text>
</comment>
<feature type="compositionally biased region" description="Pro residues" evidence="4">
    <location>
        <begin position="453"/>
        <end position="470"/>
    </location>
</feature>
<dbReference type="InterPro" id="IPR000215">
    <property type="entry name" value="Serpin_fam"/>
</dbReference>
<dbReference type="InterPro" id="IPR036186">
    <property type="entry name" value="Serpin_sf"/>
</dbReference>
<dbReference type="PROSITE" id="PS00284">
    <property type="entry name" value="SERPIN"/>
    <property type="match status" value="1"/>
</dbReference>
<dbReference type="SUPFAM" id="SSF56574">
    <property type="entry name" value="Serpins"/>
    <property type="match status" value="2"/>
</dbReference>
<evidence type="ECO:0000256" key="4">
    <source>
        <dbReference type="SAM" id="MobiDB-lite"/>
    </source>
</evidence>
<reference evidence="6 7" key="1">
    <citation type="journal article" date="2024" name="bioRxiv">
        <title>A reference genome for Trichogramma kaykai: A tiny desert-dwelling parasitoid wasp with competing sex-ratio distorters.</title>
        <authorList>
            <person name="Culotta J."/>
            <person name="Lindsey A.R."/>
        </authorList>
    </citation>
    <scope>NUCLEOTIDE SEQUENCE [LARGE SCALE GENOMIC DNA]</scope>
    <source>
        <strain evidence="6 7">KSX58</strain>
    </source>
</reference>
<keyword evidence="1" id="KW-0646">Protease inhibitor</keyword>
<name>A0ABD2WC29_9HYME</name>
<comment type="caution">
    <text evidence="6">The sequence shown here is derived from an EMBL/GenBank/DDBJ whole genome shotgun (WGS) entry which is preliminary data.</text>
</comment>
<dbReference type="Gene3D" id="3.30.497.10">
    <property type="entry name" value="Antithrombin, subunit I, domain 2"/>
    <property type="match status" value="2"/>
</dbReference>
<keyword evidence="2" id="KW-0722">Serine protease inhibitor</keyword>
<gene>
    <name evidence="6" type="ORF">TKK_014696</name>
</gene>
<evidence type="ECO:0000313" key="7">
    <source>
        <dbReference type="Proteomes" id="UP001627154"/>
    </source>
</evidence>
<dbReference type="Proteomes" id="UP001627154">
    <property type="component" value="Unassembled WGS sequence"/>
</dbReference>
<feature type="domain" description="Serpin" evidence="5">
    <location>
        <begin position="49"/>
        <end position="425"/>
    </location>
</feature>
<evidence type="ECO:0000256" key="2">
    <source>
        <dbReference type="ARBA" id="ARBA00022900"/>
    </source>
</evidence>
<dbReference type="Gene3D" id="2.30.39.10">
    <property type="entry name" value="Alpha-1-antitrypsin, domain 1"/>
    <property type="match status" value="2"/>
</dbReference>
<dbReference type="AlphaFoldDB" id="A0ABD2WC29"/>
<feature type="domain" description="Serpin" evidence="5">
    <location>
        <begin position="578"/>
        <end position="960"/>
    </location>
</feature>
<evidence type="ECO:0000256" key="3">
    <source>
        <dbReference type="RuleBase" id="RU000411"/>
    </source>
</evidence>
<dbReference type="GO" id="GO:0004867">
    <property type="term" value="F:serine-type endopeptidase inhibitor activity"/>
    <property type="evidence" value="ECO:0007669"/>
    <property type="project" value="UniProtKB-KW"/>
</dbReference>
<feature type="region of interest" description="Disordered" evidence="4">
    <location>
        <begin position="449"/>
        <end position="485"/>
    </location>
</feature>
<dbReference type="InterPro" id="IPR023796">
    <property type="entry name" value="Serpin_dom"/>
</dbReference>
<sequence length="977" mass="106313">MASLLSGWNGSALSQNATTTMTSSVKPINATDLPIAIDTRTTLNGGLKYDVFDWNTLKSMMKHGGDLENIVVSPIALKLALALLYEGAQGVTKQELGKVLNLPEASTAASAEIRNKFVEMLNSLKDERADQAAEVRLGSRLFVDNCYTILKRYTSIAKGVYDTDVDRVNFTDSKAAAARINDYIKELTNGHVERIIVDEASLKDSAMVIANAVYFRAAWLDRPFDPKETRLGQFFLNNDKFVTVQFMRASGQFFFAYVPELDARVLKIPYAGGKYSMNLMLPEQQNKLGEMMTKVTPGTLKHSSMRFEKQSVDVMLPRFRFRASNDLQPVLKDLGLKSVFGADADLPIVLETKPRASGKSLHVSNILQKVGIEVSEAGTEAYAATEIQLDNKMQGELFIANHPFAFYLEDEASGALLFAGIVNDPLKLENRIGAEEVVPAAAPATPEVVPASAPLPPQQVVPASAPPPVFPQSADDASFASAPLPPASFPASAPIPPPPPSFSGSLPPPAFVPVPQQDVPAAIAQIFPPPGAPIPQLPSQQVDLLANNDVQLQQPNNGPGHNSVMGIGSDSRQNFFNIELLQAVNDESSHPNVVLGTSSVKACLMLLIEAAQGRSRQQLLTALRLPGKLSDIRAAADLNLANFKDPTGSTELVTVAKLWTSQDQQINRNYSATLQRYYHGEVQSLDFRQSQLAAQSINAWVNQLTKGLIRDLYEPSGSDLAPDTRMILTTAVYFRGKWLKAFDKSSTRAECFQAPNRGCVKTPMMESYEWYKYAVVPALDAQALLLPYVSGRMAMLVLLPKTSDPAALHGLSRDLAFTPLTSILASMRDTEMRVQLPRFTIDTEIDLTNDLQKLGIHDIFNNMADLSGAFAAPIPASTTVPTATKSVQQPQLTQHIDRVLHKAHIEVSEEGTIAAAVTGTSIVPLMGPSYTDFVANRPFLYFLLDMQSNGILFAGRLNEPTELVVDKVPPPSPATKV</sequence>
<feature type="compositionally biased region" description="Low complexity" evidence="4">
    <location>
        <begin position="471"/>
        <end position="482"/>
    </location>
</feature>
<dbReference type="InterPro" id="IPR023795">
    <property type="entry name" value="Serpin_CS"/>
</dbReference>
<protein>
    <recommendedName>
        <fullName evidence="5">Serpin domain-containing protein</fullName>
    </recommendedName>
</protein>
<proteinExistence type="inferred from homology"/>
<accession>A0ABD2WC29</accession>
<evidence type="ECO:0000313" key="6">
    <source>
        <dbReference type="EMBL" id="KAL3390548.1"/>
    </source>
</evidence>
<dbReference type="PANTHER" id="PTHR11461">
    <property type="entry name" value="SERINE PROTEASE INHIBITOR, SERPIN"/>
    <property type="match status" value="1"/>
</dbReference>
<dbReference type="InterPro" id="IPR042185">
    <property type="entry name" value="Serpin_sf_2"/>
</dbReference>